<dbReference type="InParanoid" id="A0A672GX35"/>
<reference evidence="11" key="1">
    <citation type="submission" date="2019-06" db="EMBL/GenBank/DDBJ databases">
        <authorList>
            <consortium name="Wellcome Sanger Institute Data Sharing"/>
        </authorList>
    </citation>
    <scope>NUCLEOTIDE SEQUENCE [LARGE SCALE GENOMIC DNA]</scope>
</reference>
<dbReference type="SMART" id="SM00409">
    <property type="entry name" value="IG"/>
    <property type="match status" value="1"/>
</dbReference>
<evidence type="ECO:0000256" key="5">
    <source>
        <dbReference type="ARBA" id="ARBA00023136"/>
    </source>
</evidence>
<dbReference type="Pfam" id="PF07686">
    <property type="entry name" value="V-set"/>
    <property type="match status" value="1"/>
</dbReference>
<reference evidence="11" key="3">
    <citation type="submission" date="2025-09" db="UniProtKB">
        <authorList>
            <consortium name="Ensembl"/>
        </authorList>
    </citation>
    <scope>IDENTIFICATION</scope>
</reference>
<evidence type="ECO:0000313" key="11">
    <source>
        <dbReference type="Ensembl" id="ENSSFAP00005023273.1"/>
    </source>
</evidence>
<evidence type="ECO:0000256" key="1">
    <source>
        <dbReference type="ARBA" id="ARBA00004236"/>
    </source>
</evidence>
<dbReference type="AlphaFoldDB" id="A0A672GX35"/>
<dbReference type="InterPro" id="IPR013106">
    <property type="entry name" value="Ig_V-set"/>
</dbReference>
<evidence type="ECO:0000259" key="10">
    <source>
        <dbReference type="SMART" id="SM00409"/>
    </source>
</evidence>
<dbReference type="GO" id="GO:0009617">
    <property type="term" value="P:response to bacterium"/>
    <property type="evidence" value="ECO:0007669"/>
    <property type="project" value="TreeGrafter"/>
</dbReference>
<keyword evidence="6" id="KW-1015">Disulfide bond</keyword>
<keyword evidence="7" id="KW-0325">Glycoprotein</keyword>
<dbReference type="PANTHER" id="PTHR19433:SF111">
    <property type="entry name" value="T CELL RECEPTOR ALPHA VARIABLE 4"/>
    <property type="match status" value="1"/>
</dbReference>
<evidence type="ECO:0000256" key="7">
    <source>
        <dbReference type="ARBA" id="ARBA00023180"/>
    </source>
</evidence>
<dbReference type="InterPro" id="IPR013783">
    <property type="entry name" value="Ig-like_fold"/>
</dbReference>
<keyword evidence="3 9" id="KW-0732">Signal</keyword>
<dbReference type="Gene3D" id="2.60.40.10">
    <property type="entry name" value="Immunoglobulins"/>
    <property type="match status" value="1"/>
</dbReference>
<evidence type="ECO:0000256" key="6">
    <source>
        <dbReference type="ARBA" id="ARBA00023157"/>
    </source>
</evidence>
<evidence type="ECO:0000256" key="2">
    <source>
        <dbReference type="ARBA" id="ARBA00022475"/>
    </source>
</evidence>
<keyword evidence="8" id="KW-1133">Transmembrane helix</keyword>
<organism evidence="11 12">
    <name type="scientific">Salarias fasciatus</name>
    <name type="common">Jewelled blenny</name>
    <name type="synonym">Blennius fasciatus</name>
    <dbReference type="NCBI Taxonomy" id="181472"/>
    <lineage>
        <taxon>Eukaryota</taxon>
        <taxon>Metazoa</taxon>
        <taxon>Chordata</taxon>
        <taxon>Craniata</taxon>
        <taxon>Vertebrata</taxon>
        <taxon>Euteleostomi</taxon>
        <taxon>Actinopterygii</taxon>
        <taxon>Neopterygii</taxon>
        <taxon>Teleostei</taxon>
        <taxon>Neoteleostei</taxon>
        <taxon>Acanthomorphata</taxon>
        <taxon>Ovalentaria</taxon>
        <taxon>Blenniimorphae</taxon>
        <taxon>Blenniiformes</taxon>
        <taxon>Blennioidei</taxon>
        <taxon>Blenniidae</taxon>
        <taxon>Salariinae</taxon>
        <taxon>Salarias</taxon>
    </lineage>
</organism>
<evidence type="ECO:0000256" key="9">
    <source>
        <dbReference type="SAM" id="SignalP"/>
    </source>
</evidence>
<name>A0A672GX35_SALFA</name>
<keyword evidence="8" id="KW-0812">Transmembrane</keyword>
<dbReference type="Ensembl" id="ENSSFAT00005024231.1">
    <property type="protein sequence ID" value="ENSSFAP00005023273.1"/>
    <property type="gene ID" value="ENSSFAG00005012038.1"/>
</dbReference>
<accession>A0A672GX35</accession>
<dbReference type="GO" id="GO:0002376">
    <property type="term" value="P:immune system process"/>
    <property type="evidence" value="ECO:0007669"/>
    <property type="project" value="UniProtKB-KW"/>
</dbReference>
<dbReference type="SUPFAM" id="SSF48726">
    <property type="entry name" value="Immunoglobulin"/>
    <property type="match status" value="1"/>
</dbReference>
<feature type="chain" id="PRO_5025449572" description="Immunoglobulin domain-containing protein" evidence="9">
    <location>
        <begin position="24"/>
        <end position="191"/>
    </location>
</feature>
<feature type="transmembrane region" description="Helical" evidence="8">
    <location>
        <begin position="137"/>
        <end position="158"/>
    </location>
</feature>
<sequence length="191" mass="21774">MTSVAFETVLFLCSLSWIHLSLAHTVEVQSGEDATLLCPNTTIIPSLLIWFRFMNRSEPHCVAKIFRSDQPASFCGGAESNRFEVSSNMSTIFLKIKNVTESDSALYFCGYKISGHPVIVQSVYLKTQEKPTETTSLATMILSMVTLILTKVTICFVIKMRTRTGMKFMRSEEEQDRLFIQRNQRKRFSFS</sequence>
<keyword evidence="12" id="KW-1185">Reference proteome</keyword>
<feature type="domain" description="Immunoglobulin" evidence="10">
    <location>
        <begin position="23"/>
        <end position="128"/>
    </location>
</feature>
<dbReference type="FunCoup" id="A0A672GX35">
    <property type="interactions" value="36"/>
</dbReference>
<proteinExistence type="predicted"/>
<evidence type="ECO:0000256" key="4">
    <source>
        <dbReference type="ARBA" id="ARBA00022859"/>
    </source>
</evidence>
<dbReference type="InterPro" id="IPR036179">
    <property type="entry name" value="Ig-like_dom_sf"/>
</dbReference>
<evidence type="ECO:0000256" key="8">
    <source>
        <dbReference type="SAM" id="Phobius"/>
    </source>
</evidence>
<reference evidence="11" key="2">
    <citation type="submission" date="2025-08" db="UniProtKB">
        <authorList>
            <consortium name="Ensembl"/>
        </authorList>
    </citation>
    <scope>IDENTIFICATION</scope>
</reference>
<dbReference type="PANTHER" id="PTHR19433">
    <property type="entry name" value="T-CELL RECEPTOR ALPHA CHAIN V REGION-RELATED"/>
    <property type="match status" value="1"/>
</dbReference>
<dbReference type="InterPro" id="IPR052051">
    <property type="entry name" value="TCR_complex_component"/>
</dbReference>
<feature type="signal peptide" evidence="9">
    <location>
        <begin position="1"/>
        <end position="23"/>
    </location>
</feature>
<evidence type="ECO:0000313" key="12">
    <source>
        <dbReference type="Proteomes" id="UP000472267"/>
    </source>
</evidence>
<dbReference type="InterPro" id="IPR003599">
    <property type="entry name" value="Ig_sub"/>
</dbReference>
<comment type="subcellular location">
    <subcellularLocation>
        <location evidence="1">Cell membrane</location>
    </subcellularLocation>
</comment>
<dbReference type="OMA" id="CKKSAKM"/>
<dbReference type="Proteomes" id="UP000472267">
    <property type="component" value="Chromosome 1"/>
</dbReference>
<keyword evidence="2" id="KW-1003">Cell membrane</keyword>
<evidence type="ECO:0000256" key="3">
    <source>
        <dbReference type="ARBA" id="ARBA00022729"/>
    </source>
</evidence>
<keyword evidence="4" id="KW-0391">Immunity</keyword>
<protein>
    <recommendedName>
        <fullName evidence="10">Immunoglobulin domain-containing protein</fullName>
    </recommendedName>
</protein>
<dbReference type="GO" id="GO:0005886">
    <property type="term" value="C:plasma membrane"/>
    <property type="evidence" value="ECO:0007669"/>
    <property type="project" value="UniProtKB-SubCell"/>
</dbReference>
<keyword evidence="5 8" id="KW-0472">Membrane</keyword>